<proteinExistence type="predicted"/>
<keyword evidence="3" id="KW-1185">Reference proteome</keyword>
<dbReference type="EMBL" id="BMEV01000012">
    <property type="protein sequence ID" value="GGH72393.1"/>
    <property type="molecule type" value="Genomic_DNA"/>
</dbReference>
<organism evidence="2 3">
    <name type="scientific">Compostibacillus humi</name>
    <dbReference type="NCBI Taxonomy" id="1245525"/>
    <lineage>
        <taxon>Bacteria</taxon>
        <taxon>Bacillati</taxon>
        <taxon>Bacillota</taxon>
        <taxon>Bacilli</taxon>
        <taxon>Bacillales</taxon>
        <taxon>Bacillaceae</taxon>
        <taxon>Compostibacillus</taxon>
    </lineage>
</organism>
<feature type="transmembrane region" description="Helical" evidence="1">
    <location>
        <begin position="16"/>
        <end position="37"/>
    </location>
</feature>
<keyword evidence="1" id="KW-0472">Membrane</keyword>
<evidence type="ECO:0008006" key="4">
    <source>
        <dbReference type="Google" id="ProtNLM"/>
    </source>
</evidence>
<reference evidence="2" key="2">
    <citation type="submission" date="2020-09" db="EMBL/GenBank/DDBJ databases">
        <authorList>
            <person name="Sun Q."/>
            <person name="Zhou Y."/>
        </authorList>
    </citation>
    <scope>NUCLEOTIDE SEQUENCE</scope>
    <source>
        <strain evidence="2">CGMCC 1.12360</strain>
    </source>
</reference>
<accession>A0A8J3EJJ7</accession>
<dbReference type="RefSeq" id="WP_188391205.1">
    <property type="nucleotide sequence ID" value="NZ_BMEV01000012.1"/>
</dbReference>
<gene>
    <name evidence="2" type="ORF">GCM10010978_09240</name>
</gene>
<feature type="transmembrane region" description="Helical" evidence="1">
    <location>
        <begin position="75"/>
        <end position="97"/>
    </location>
</feature>
<keyword evidence="1" id="KW-0812">Transmembrane</keyword>
<comment type="caution">
    <text evidence="2">The sequence shown here is derived from an EMBL/GenBank/DDBJ whole genome shotgun (WGS) entry which is preliminary data.</text>
</comment>
<reference evidence="2" key="1">
    <citation type="journal article" date="2014" name="Int. J. Syst. Evol. Microbiol.">
        <title>Complete genome sequence of Corynebacterium casei LMG S-19264T (=DSM 44701T), isolated from a smear-ripened cheese.</title>
        <authorList>
            <consortium name="US DOE Joint Genome Institute (JGI-PGF)"/>
            <person name="Walter F."/>
            <person name="Albersmeier A."/>
            <person name="Kalinowski J."/>
            <person name="Ruckert C."/>
        </authorList>
    </citation>
    <scope>NUCLEOTIDE SEQUENCE</scope>
    <source>
        <strain evidence="2">CGMCC 1.12360</strain>
    </source>
</reference>
<name>A0A8J3EJJ7_9BACI</name>
<evidence type="ECO:0000256" key="1">
    <source>
        <dbReference type="SAM" id="Phobius"/>
    </source>
</evidence>
<feature type="transmembrane region" description="Helical" evidence="1">
    <location>
        <begin position="182"/>
        <end position="205"/>
    </location>
</feature>
<sequence length="277" mass="32449">MTNFFKLLRFELDRFFKLYIVLIVVTIVSQLAGLVIISKLYMRRAREEIVVNQNSMESFLETYGQFSLANLTHSLWFFGPIALCIVSLLIYVFFIWYRDWFGKNTFIYRLLMLPTERLNVYLAKAMTIFTMVLGLVSLQIVLIYLEMNLVRLLVPRDFRLDLTIHEVIRSFDYFNILIPDSFLGFLISYGTGLMAVFVLFTAILIERSYRLKGVFIGGLYVAASFFVFISPLILSEIFLPRFFYPIEMFLLEVFAGLIVMTGAIWLGYYLLNKKIRV</sequence>
<feature type="transmembrane region" description="Helical" evidence="1">
    <location>
        <begin position="249"/>
        <end position="271"/>
    </location>
</feature>
<protein>
    <recommendedName>
        <fullName evidence="4">ABC-2 family transporter protein</fullName>
    </recommendedName>
</protein>
<evidence type="ECO:0000313" key="2">
    <source>
        <dbReference type="EMBL" id="GGH72393.1"/>
    </source>
</evidence>
<feature type="transmembrane region" description="Helical" evidence="1">
    <location>
        <begin position="118"/>
        <end position="145"/>
    </location>
</feature>
<keyword evidence="1" id="KW-1133">Transmembrane helix</keyword>
<evidence type="ECO:0000313" key="3">
    <source>
        <dbReference type="Proteomes" id="UP000602050"/>
    </source>
</evidence>
<feature type="transmembrane region" description="Helical" evidence="1">
    <location>
        <begin position="217"/>
        <end position="243"/>
    </location>
</feature>
<dbReference type="AlphaFoldDB" id="A0A8J3EJJ7"/>
<dbReference type="Proteomes" id="UP000602050">
    <property type="component" value="Unassembled WGS sequence"/>
</dbReference>